<keyword evidence="1" id="KW-0472">Membrane</keyword>
<keyword evidence="1" id="KW-1133">Transmembrane helix</keyword>
<dbReference type="AlphaFoldDB" id="A0AAN9LK05"/>
<sequence length="72" mass="8658">MLLLCEACLFIPFSFPRVFSLLFYHINFLFACLSPVLYFHQIYHLLPLFPMPYQKKEKSSLAFFHPLNLIMR</sequence>
<evidence type="ECO:0000313" key="3">
    <source>
        <dbReference type="Proteomes" id="UP001374584"/>
    </source>
</evidence>
<keyword evidence="1" id="KW-0812">Transmembrane</keyword>
<proteinExistence type="predicted"/>
<evidence type="ECO:0000256" key="1">
    <source>
        <dbReference type="SAM" id="Phobius"/>
    </source>
</evidence>
<protein>
    <submittedName>
        <fullName evidence="2">Uncharacterized protein</fullName>
    </submittedName>
</protein>
<organism evidence="2 3">
    <name type="scientific">Phaseolus coccineus</name>
    <name type="common">Scarlet runner bean</name>
    <name type="synonym">Phaseolus multiflorus</name>
    <dbReference type="NCBI Taxonomy" id="3886"/>
    <lineage>
        <taxon>Eukaryota</taxon>
        <taxon>Viridiplantae</taxon>
        <taxon>Streptophyta</taxon>
        <taxon>Embryophyta</taxon>
        <taxon>Tracheophyta</taxon>
        <taxon>Spermatophyta</taxon>
        <taxon>Magnoliopsida</taxon>
        <taxon>eudicotyledons</taxon>
        <taxon>Gunneridae</taxon>
        <taxon>Pentapetalae</taxon>
        <taxon>rosids</taxon>
        <taxon>fabids</taxon>
        <taxon>Fabales</taxon>
        <taxon>Fabaceae</taxon>
        <taxon>Papilionoideae</taxon>
        <taxon>50 kb inversion clade</taxon>
        <taxon>NPAAA clade</taxon>
        <taxon>indigoferoid/millettioid clade</taxon>
        <taxon>Phaseoleae</taxon>
        <taxon>Phaseolus</taxon>
    </lineage>
</organism>
<evidence type="ECO:0000313" key="2">
    <source>
        <dbReference type="EMBL" id="KAK7335707.1"/>
    </source>
</evidence>
<name>A0AAN9LK05_PHACN</name>
<reference evidence="2 3" key="1">
    <citation type="submission" date="2024-01" db="EMBL/GenBank/DDBJ databases">
        <title>The genomes of 5 underutilized Papilionoideae crops provide insights into root nodulation and disease resistanc.</title>
        <authorList>
            <person name="Jiang F."/>
        </authorList>
    </citation>
    <scope>NUCLEOTIDE SEQUENCE [LARGE SCALE GENOMIC DNA]</scope>
    <source>
        <strain evidence="2">JINMINGXINNONG_FW02</strain>
        <tissue evidence="2">Leaves</tissue>
    </source>
</reference>
<feature type="transmembrane region" description="Helical" evidence="1">
    <location>
        <begin position="26"/>
        <end position="46"/>
    </location>
</feature>
<gene>
    <name evidence="2" type="ORF">VNO80_27694</name>
</gene>
<dbReference type="Proteomes" id="UP001374584">
    <property type="component" value="Unassembled WGS sequence"/>
</dbReference>
<comment type="caution">
    <text evidence="2">The sequence shown here is derived from an EMBL/GenBank/DDBJ whole genome shotgun (WGS) entry which is preliminary data.</text>
</comment>
<accession>A0AAN9LK05</accession>
<dbReference type="EMBL" id="JAYMYR010000010">
    <property type="protein sequence ID" value="KAK7335707.1"/>
    <property type="molecule type" value="Genomic_DNA"/>
</dbReference>
<keyword evidence="3" id="KW-1185">Reference proteome</keyword>